<sequence length="65" mass="7681">MNLNVSCMCIFDCISEEKFDIIWCMYICLLVYNGGNCRSKVYWNCICFFFACILIVLQMSFVVCY</sequence>
<evidence type="ECO:0000313" key="2">
    <source>
        <dbReference type="EMBL" id="ARR74990.1"/>
    </source>
</evidence>
<dbReference type="EMBL" id="KY565523">
    <property type="protein sequence ID" value="ARR74990.1"/>
    <property type="molecule type" value="Genomic_DNA"/>
</dbReference>
<keyword evidence="1" id="KW-0812">Transmembrane</keyword>
<accession>A0A1X9VNU9</accession>
<name>A0A1X9VNU9_9VIRU</name>
<keyword evidence="1" id="KW-0472">Membrane</keyword>
<organism evidence="2">
    <name type="scientific">Mimivirus AB-566-O17</name>
    <dbReference type="NCBI Taxonomy" id="1988039"/>
    <lineage>
        <taxon>Viruses</taxon>
        <taxon>Varidnaviria</taxon>
        <taxon>Bamfordvirae</taxon>
        <taxon>Nucleocytoviricota</taxon>
        <taxon>Megaviricetes</taxon>
        <taxon>Imitervirales</taxon>
        <taxon>Mimiviridae</taxon>
        <taxon>Megamimivirinae</taxon>
        <taxon>Mimivirus</taxon>
    </lineage>
</organism>
<gene>
    <name evidence="2" type="ORF">SAGO17_0071</name>
</gene>
<proteinExistence type="predicted"/>
<feature type="transmembrane region" description="Helical" evidence="1">
    <location>
        <begin position="41"/>
        <end position="64"/>
    </location>
</feature>
<evidence type="ECO:0000256" key="1">
    <source>
        <dbReference type="SAM" id="Phobius"/>
    </source>
</evidence>
<protein>
    <submittedName>
        <fullName evidence="2">Uncharacterized protein</fullName>
    </submittedName>
</protein>
<keyword evidence="1" id="KW-1133">Transmembrane helix</keyword>
<reference evidence="2" key="1">
    <citation type="journal article" date="2017" name="ISME J.">
        <title>Genomic exploration of individual giant ocean viruses.</title>
        <authorList>
            <person name="Wilson W.H."/>
            <person name="Gilg I.C."/>
            <person name="Moniruzzaman M."/>
            <person name="Field E.K."/>
            <person name="Koren S."/>
            <person name="LeCleir G.R."/>
            <person name="Martinez Martinez J."/>
            <person name="Poulton N.J."/>
            <person name="Swan B.K."/>
            <person name="Stepanauskas R."/>
            <person name="Wilhelm S.W."/>
        </authorList>
    </citation>
    <scope>NUCLEOTIDE SEQUENCE</scope>
</reference>